<evidence type="ECO:0000256" key="10">
    <source>
        <dbReference type="SAM" id="MobiDB-lite"/>
    </source>
</evidence>
<dbReference type="InterPro" id="IPR000743">
    <property type="entry name" value="Glyco_hydro_28"/>
</dbReference>
<keyword evidence="5 9" id="KW-0378">Hydrolase</keyword>
<protein>
    <recommendedName>
        <fullName evidence="13">Polygalacturonase</fullName>
    </recommendedName>
</protein>
<evidence type="ECO:0000256" key="1">
    <source>
        <dbReference type="ARBA" id="ARBA00004191"/>
    </source>
</evidence>
<feature type="region of interest" description="Disordered" evidence="10">
    <location>
        <begin position="31"/>
        <end position="80"/>
    </location>
</feature>
<comment type="similarity">
    <text evidence="2 9">Belongs to the glycosyl hydrolase 28 family.</text>
</comment>
<organism evidence="12">
    <name type="scientific">Brassica oleracea</name>
    <name type="common">Wild cabbage</name>
    <dbReference type="NCBI Taxonomy" id="3712"/>
    <lineage>
        <taxon>Eukaryota</taxon>
        <taxon>Viridiplantae</taxon>
        <taxon>Streptophyta</taxon>
        <taxon>Embryophyta</taxon>
        <taxon>Tracheophyta</taxon>
        <taxon>Spermatophyta</taxon>
        <taxon>Magnoliopsida</taxon>
        <taxon>eudicotyledons</taxon>
        <taxon>Gunneridae</taxon>
        <taxon>Pentapetalae</taxon>
        <taxon>rosids</taxon>
        <taxon>malvids</taxon>
        <taxon>Brassicales</taxon>
        <taxon>Brassicaceae</taxon>
        <taxon>Brassiceae</taxon>
        <taxon>Brassica</taxon>
    </lineage>
</organism>
<dbReference type="GO" id="GO:0071555">
    <property type="term" value="P:cell wall organization"/>
    <property type="evidence" value="ECO:0007669"/>
    <property type="project" value="UniProtKB-KW"/>
</dbReference>
<evidence type="ECO:0000313" key="12">
    <source>
        <dbReference type="EMBL" id="VDD47055.1"/>
    </source>
</evidence>
<sequence>MVGLRLKALFFVLLVVMAISIANAAKDLKEQDVGVQRNLHEDDKGDKKDDKGDKKDAKGEKGDKKDDKKEDKEESVGSKVAKKVKGAAASVASAASNASAASAASAASVASAASGKIKGAVAPIGDKLGLKGPSGPSIDVKASGAKGDGKTDDTAAFMAVWKKAIEATTPTTITVPKGDYLVEELVLEGPSKSPITFEMHGNLKAPSAVTTRKPHSGWVNFRKLKDFNLIGNGAIFDGQGSVAWKVNDCKQTGKCNNLPINIRLTQLDNSRISGITSTNSKLFHMNIHQCTNVTLQDVHIDAPAESLNTDGIHVGKSVGVTIRGSKIKTGDDCISIGGGTENLLVEGVECGPGHGLSIGSLGKYPNEEPVKGITIRKCIVKHTDNGVRIKTWPGSPPGLVSGALFEDITMDNVSLPILVDQVYCPHGKCKSGPSKVQLENLSFKNIRGTSSTKIAVQLNCSPGCPCKNVALADINLVSTGKEGAAVSACSNVKPTVTGKMIPAACTEECKPDKK</sequence>
<dbReference type="SUPFAM" id="SSF51126">
    <property type="entry name" value="Pectin lyase-like"/>
    <property type="match status" value="1"/>
</dbReference>
<feature type="signal peptide" evidence="11">
    <location>
        <begin position="1"/>
        <end position="24"/>
    </location>
</feature>
<evidence type="ECO:0008006" key="13">
    <source>
        <dbReference type="Google" id="ProtNLM"/>
    </source>
</evidence>
<comment type="subcellular location">
    <subcellularLocation>
        <location evidence="1">Secreted</location>
        <location evidence="1">Cell wall</location>
    </subcellularLocation>
</comment>
<evidence type="ECO:0000256" key="7">
    <source>
        <dbReference type="ARBA" id="ARBA00023316"/>
    </source>
</evidence>
<dbReference type="InterPro" id="IPR006626">
    <property type="entry name" value="PbH1"/>
</dbReference>
<evidence type="ECO:0000256" key="3">
    <source>
        <dbReference type="ARBA" id="ARBA00022512"/>
    </source>
</evidence>
<name>A0A3P6FN60_BRAOL</name>
<evidence type="ECO:0000256" key="8">
    <source>
        <dbReference type="PROSITE-ProRule" id="PRU10052"/>
    </source>
</evidence>
<dbReference type="Gene3D" id="2.160.20.10">
    <property type="entry name" value="Single-stranded right-handed beta-helix, Pectin lyase-like"/>
    <property type="match status" value="1"/>
</dbReference>
<evidence type="ECO:0000256" key="4">
    <source>
        <dbReference type="ARBA" id="ARBA00022525"/>
    </source>
</evidence>
<dbReference type="GO" id="GO:0005975">
    <property type="term" value="P:carbohydrate metabolic process"/>
    <property type="evidence" value="ECO:0007669"/>
    <property type="project" value="InterPro"/>
</dbReference>
<dbReference type="PANTHER" id="PTHR31375">
    <property type="match status" value="1"/>
</dbReference>
<evidence type="ECO:0000256" key="11">
    <source>
        <dbReference type="SAM" id="SignalP"/>
    </source>
</evidence>
<dbReference type="GO" id="GO:0004650">
    <property type="term" value="F:polygalacturonase activity"/>
    <property type="evidence" value="ECO:0007669"/>
    <property type="project" value="InterPro"/>
</dbReference>
<evidence type="ECO:0000256" key="9">
    <source>
        <dbReference type="RuleBase" id="RU361169"/>
    </source>
</evidence>
<gene>
    <name evidence="12" type="ORF">BOLC5T34602H</name>
</gene>
<dbReference type="PROSITE" id="PS00502">
    <property type="entry name" value="POLYGALACTURONASE"/>
    <property type="match status" value="1"/>
</dbReference>
<keyword evidence="11" id="KW-0732">Signal</keyword>
<dbReference type="InterPro" id="IPR012334">
    <property type="entry name" value="Pectin_lyas_fold"/>
</dbReference>
<dbReference type="SMART" id="SM00710">
    <property type="entry name" value="PbH1"/>
    <property type="match status" value="5"/>
</dbReference>
<keyword evidence="7" id="KW-0961">Cell wall biogenesis/degradation</keyword>
<evidence type="ECO:0000256" key="6">
    <source>
        <dbReference type="ARBA" id="ARBA00023295"/>
    </source>
</evidence>
<feature type="active site" evidence="8">
    <location>
        <position position="354"/>
    </location>
</feature>
<reference evidence="12" key="1">
    <citation type="submission" date="2018-11" db="EMBL/GenBank/DDBJ databases">
        <authorList>
            <consortium name="Genoscope - CEA"/>
            <person name="William W."/>
        </authorList>
    </citation>
    <scope>NUCLEOTIDE SEQUENCE</scope>
</reference>
<dbReference type="EMBL" id="LR031877">
    <property type="protein sequence ID" value="VDD47055.1"/>
    <property type="molecule type" value="Genomic_DNA"/>
</dbReference>
<evidence type="ECO:0000256" key="5">
    <source>
        <dbReference type="ARBA" id="ARBA00022801"/>
    </source>
</evidence>
<feature type="compositionally biased region" description="Basic and acidic residues" evidence="10">
    <location>
        <begin position="31"/>
        <end position="76"/>
    </location>
</feature>
<evidence type="ECO:0000256" key="2">
    <source>
        <dbReference type="ARBA" id="ARBA00008834"/>
    </source>
</evidence>
<accession>A0A3P6FN60</accession>
<keyword evidence="4" id="KW-0964">Secreted</keyword>
<dbReference type="InterPro" id="IPR011050">
    <property type="entry name" value="Pectin_lyase_fold/virulence"/>
</dbReference>
<keyword evidence="6 9" id="KW-0326">Glycosidase</keyword>
<keyword evidence="3" id="KW-0134">Cell wall</keyword>
<dbReference type="FunFam" id="2.160.20.10:FF:000004">
    <property type="entry name" value="Pectin lyase-like superfamily protein"/>
    <property type="match status" value="1"/>
</dbReference>
<feature type="chain" id="PRO_5018219792" description="Polygalacturonase" evidence="11">
    <location>
        <begin position="25"/>
        <end position="514"/>
    </location>
</feature>
<dbReference type="Pfam" id="PF00295">
    <property type="entry name" value="Glyco_hydro_28"/>
    <property type="match status" value="1"/>
</dbReference>
<proteinExistence type="inferred from homology"/>
<feature type="region of interest" description="Disordered" evidence="10">
    <location>
        <begin position="123"/>
        <end position="150"/>
    </location>
</feature>
<dbReference type="AlphaFoldDB" id="A0A3P6FN60"/>